<feature type="domain" description="RING-type" evidence="2">
    <location>
        <begin position="41"/>
        <end position="86"/>
    </location>
</feature>
<keyword evidence="1" id="KW-0863">Zinc-finger</keyword>
<reference evidence="3 4" key="1">
    <citation type="journal article" date="2019" name="Sci. Rep.">
        <title>A multi-omics analysis of the grapevine pathogen Lasiodiplodia theobromae reveals that temperature affects the expression of virulence- and pathogenicity-related genes.</title>
        <authorList>
            <person name="Felix C."/>
            <person name="Meneses R."/>
            <person name="Goncalves M.F.M."/>
            <person name="Tilleman L."/>
            <person name="Duarte A.S."/>
            <person name="Jorrin-Novo J.V."/>
            <person name="Van de Peer Y."/>
            <person name="Deforce D."/>
            <person name="Van Nieuwerburgh F."/>
            <person name="Esteves A.C."/>
            <person name="Alves A."/>
        </authorList>
    </citation>
    <scope>NUCLEOTIDE SEQUENCE [LARGE SCALE GENOMIC DNA]</scope>
    <source>
        <strain evidence="3 4">LA-SOL3</strain>
    </source>
</reference>
<gene>
    <name evidence="3" type="ORF">DBV05_g2056</name>
</gene>
<dbReference type="EMBL" id="VCHE01000007">
    <property type="protein sequence ID" value="KAB2579512.1"/>
    <property type="molecule type" value="Genomic_DNA"/>
</dbReference>
<organism evidence="3 4">
    <name type="scientific">Lasiodiplodia theobromae</name>
    <dbReference type="NCBI Taxonomy" id="45133"/>
    <lineage>
        <taxon>Eukaryota</taxon>
        <taxon>Fungi</taxon>
        <taxon>Dikarya</taxon>
        <taxon>Ascomycota</taxon>
        <taxon>Pezizomycotina</taxon>
        <taxon>Dothideomycetes</taxon>
        <taxon>Dothideomycetes incertae sedis</taxon>
        <taxon>Botryosphaeriales</taxon>
        <taxon>Botryosphaeriaceae</taxon>
        <taxon>Lasiodiplodia</taxon>
    </lineage>
</organism>
<keyword evidence="1" id="KW-0479">Metal-binding</keyword>
<dbReference type="SMART" id="SM00184">
    <property type="entry name" value="RING"/>
    <property type="match status" value="1"/>
</dbReference>
<accession>A0A5N5DRL1</accession>
<keyword evidence="4" id="KW-1185">Reference proteome</keyword>
<keyword evidence="1" id="KW-0862">Zinc</keyword>
<dbReference type="AlphaFoldDB" id="A0A5N5DRL1"/>
<dbReference type="SUPFAM" id="SSF57850">
    <property type="entry name" value="RING/U-box"/>
    <property type="match status" value="1"/>
</dbReference>
<comment type="caution">
    <text evidence="3">The sequence shown here is derived from an EMBL/GenBank/DDBJ whole genome shotgun (WGS) entry which is preliminary data.</text>
</comment>
<dbReference type="GO" id="GO:0008270">
    <property type="term" value="F:zinc ion binding"/>
    <property type="evidence" value="ECO:0007669"/>
    <property type="project" value="UniProtKB-KW"/>
</dbReference>
<dbReference type="Gene3D" id="3.30.40.10">
    <property type="entry name" value="Zinc/RING finger domain, C3HC4 (zinc finger)"/>
    <property type="match status" value="1"/>
</dbReference>
<dbReference type="InterPro" id="IPR001841">
    <property type="entry name" value="Znf_RING"/>
</dbReference>
<dbReference type="Pfam" id="PF13639">
    <property type="entry name" value="zf-RING_2"/>
    <property type="match status" value="1"/>
</dbReference>
<name>A0A5N5DRL1_9PEZI</name>
<evidence type="ECO:0000313" key="4">
    <source>
        <dbReference type="Proteomes" id="UP000325902"/>
    </source>
</evidence>
<dbReference type="Proteomes" id="UP000325902">
    <property type="component" value="Unassembled WGS sequence"/>
</dbReference>
<dbReference type="PROSITE" id="PS50089">
    <property type="entry name" value="ZF_RING_2"/>
    <property type="match status" value="1"/>
</dbReference>
<evidence type="ECO:0000259" key="2">
    <source>
        <dbReference type="PROSITE" id="PS50089"/>
    </source>
</evidence>
<proteinExistence type="predicted"/>
<sequence length="366" mass="41212">MADSLDPTKEQFLAYGIEQISEEEFLKSKSDPNAPDGRAACAICLEEYSYEGGTDTERPVRILACSHWVGSTCIQLILGNQCPFCRARLFKKEEGKEPSPDIDITVDWASDTDDTESSLSDIDDDTNWIRRIRLANASLARYLNHLHTANGRTTNERQAAWHAWDVDWHRTVSAHQARATTRRIAVLPTTTAHDSRDYALIPAFELACPRDVAPLAPVDPRRWCGIWLSVRPEAIEFNLDSAFNSFRALGMLKPPAQEGDPLSGATTERDDWENLFQLAIDEVVVWCLEHDREFWRAEELEQRWKTRAVDAILRGGDGGWNPPPQGLERAVDALIEFVVGWRVLREVEVWEELVSDGGGDGDLLGV</sequence>
<protein>
    <recommendedName>
        <fullName evidence="2">RING-type domain-containing protein</fullName>
    </recommendedName>
</protein>
<evidence type="ECO:0000256" key="1">
    <source>
        <dbReference type="PROSITE-ProRule" id="PRU00175"/>
    </source>
</evidence>
<dbReference type="InterPro" id="IPR013083">
    <property type="entry name" value="Znf_RING/FYVE/PHD"/>
</dbReference>
<evidence type="ECO:0000313" key="3">
    <source>
        <dbReference type="EMBL" id="KAB2579512.1"/>
    </source>
</evidence>
<dbReference type="OrthoDB" id="4348522at2759"/>